<dbReference type="Proteomes" id="UP001054945">
    <property type="component" value="Unassembled WGS sequence"/>
</dbReference>
<evidence type="ECO:0000313" key="2">
    <source>
        <dbReference type="Proteomes" id="UP001054945"/>
    </source>
</evidence>
<accession>A0AAV4V0R2</accession>
<dbReference type="EMBL" id="BPLR01013757">
    <property type="protein sequence ID" value="GIY63560.1"/>
    <property type="molecule type" value="Genomic_DNA"/>
</dbReference>
<sequence length="88" mass="9956">MAEEWRKIWDLYTLVTPSPWKRIEGPTYLVACQPLRLLMPVRCPLPSILGVARISAVNLARLFGDDLGGLEWQFMVNAVTLAEDVETL</sequence>
<evidence type="ECO:0000313" key="1">
    <source>
        <dbReference type="EMBL" id="GIY63560.1"/>
    </source>
</evidence>
<comment type="caution">
    <text evidence="1">The sequence shown here is derived from an EMBL/GenBank/DDBJ whole genome shotgun (WGS) entry which is preliminary data.</text>
</comment>
<protein>
    <submittedName>
        <fullName evidence="1">Uncharacterized protein</fullName>
    </submittedName>
</protein>
<reference evidence="1 2" key="1">
    <citation type="submission" date="2021-06" db="EMBL/GenBank/DDBJ databases">
        <title>Caerostris extrusa draft genome.</title>
        <authorList>
            <person name="Kono N."/>
            <person name="Arakawa K."/>
        </authorList>
    </citation>
    <scope>NUCLEOTIDE SEQUENCE [LARGE SCALE GENOMIC DNA]</scope>
</reference>
<proteinExistence type="predicted"/>
<dbReference type="AlphaFoldDB" id="A0AAV4V0R2"/>
<name>A0AAV4V0R2_CAEEX</name>
<organism evidence="1 2">
    <name type="scientific">Caerostris extrusa</name>
    <name type="common">Bark spider</name>
    <name type="synonym">Caerostris bankana</name>
    <dbReference type="NCBI Taxonomy" id="172846"/>
    <lineage>
        <taxon>Eukaryota</taxon>
        <taxon>Metazoa</taxon>
        <taxon>Ecdysozoa</taxon>
        <taxon>Arthropoda</taxon>
        <taxon>Chelicerata</taxon>
        <taxon>Arachnida</taxon>
        <taxon>Araneae</taxon>
        <taxon>Araneomorphae</taxon>
        <taxon>Entelegynae</taxon>
        <taxon>Araneoidea</taxon>
        <taxon>Araneidae</taxon>
        <taxon>Caerostris</taxon>
    </lineage>
</organism>
<keyword evidence="2" id="KW-1185">Reference proteome</keyword>
<gene>
    <name evidence="1" type="ORF">CEXT_122801</name>
</gene>